<comment type="caution">
    <text evidence="1">The sequence shown here is derived from an EMBL/GenBank/DDBJ whole genome shotgun (WGS) entry which is preliminary data.</text>
</comment>
<sequence length="133" mass="14103">MKHTHRSHRGGVLAADRSTLLEIAEVLDAVCAARATLDPEAGDDCGLRCALFELLDQPTQELWEQVREMEVARGLLPGTMAYLPGMAAPSPLGLTLGDIVYAFGLPDLVCPSRGALLRALRWAVAAPGGRGQG</sequence>
<evidence type="ECO:0000313" key="2">
    <source>
        <dbReference type="Proteomes" id="UP000293852"/>
    </source>
</evidence>
<dbReference type="EMBL" id="SGWX01000001">
    <property type="protein sequence ID" value="RZS62418.1"/>
    <property type="molecule type" value="Genomic_DNA"/>
</dbReference>
<dbReference type="Proteomes" id="UP000293852">
    <property type="component" value="Unassembled WGS sequence"/>
</dbReference>
<dbReference type="AlphaFoldDB" id="A0A4Q7M711"/>
<evidence type="ECO:0000313" key="1">
    <source>
        <dbReference type="EMBL" id="RZS62418.1"/>
    </source>
</evidence>
<accession>A0A4Q7M711</accession>
<gene>
    <name evidence="1" type="ORF">EV386_2751</name>
</gene>
<keyword evidence="2" id="KW-1185">Reference proteome</keyword>
<protein>
    <submittedName>
        <fullName evidence="1">Uncharacterized protein</fullName>
    </submittedName>
</protein>
<name>A0A4Q7M711_9MICO</name>
<organism evidence="1 2">
    <name type="scientific">Xylanimonas ulmi</name>
    <dbReference type="NCBI Taxonomy" id="228973"/>
    <lineage>
        <taxon>Bacteria</taxon>
        <taxon>Bacillati</taxon>
        <taxon>Actinomycetota</taxon>
        <taxon>Actinomycetes</taxon>
        <taxon>Micrococcales</taxon>
        <taxon>Promicromonosporaceae</taxon>
        <taxon>Xylanimonas</taxon>
    </lineage>
</organism>
<dbReference type="OrthoDB" id="5148294at2"/>
<proteinExistence type="predicted"/>
<reference evidence="1 2" key="1">
    <citation type="submission" date="2019-02" db="EMBL/GenBank/DDBJ databases">
        <title>Sequencing the genomes of 1000 actinobacteria strains.</title>
        <authorList>
            <person name="Klenk H.-P."/>
        </authorList>
    </citation>
    <scope>NUCLEOTIDE SEQUENCE [LARGE SCALE GENOMIC DNA]</scope>
    <source>
        <strain evidence="1 2">DSM 16932</strain>
    </source>
</reference>
<dbReference type="RefSeq" id="WP_130415848.1">
    <property type="nucleotide sequence ID" value="NZ_SGWX01000001.1"/>
</dbReference>